<dbReference type="InParanoid" id="E4V0H3"/>
<dbReference type="EMBL" id="DS989826">
    <property type="protein sequence ID" value="EFR03110.1"/>
    <property type="molecule type" value="Genomic_DNA"/>
</dbReference>
<gene>
    <name evidence="1" type="ORF">MGYG_06105</name>
</gene>
<dbReference type="GeneID" id="10026816"/>
<proteinExistence type="predicted"/>
<accession>E4V0H3</accession>
<dbReference type="HOGENOM" id="CLU_1061619_0_0_1"/>
<protein>
    <recommendedName>
        <fullName evidence="3">Dickkopf N-terminal cysteine-rich domain-containing protein</fullName>
    </recommendedName>
</protein>
<sequence>MGDGGRCGVVTFLGKDNLGLTTTKTNLGQCGPDEYCLDSYCKKKIPRGGHCEATDHCFASDYCAPDNTCQLKLKRNGTCSKDSQCQGNICAKGMCQNSACGSNEDCKKGKICAYPTDNWLPTVEKAIRTCRSRGDAVFGRTCKTDQNCEWCPLEGKIARTMKLRKDLKKLYKALGKAITEEEVEKALPLPTGPPCKRQRKCQLGVCVENNWFRNGKATTGFVCRSDEDCASGNCEVSTHKDGKITLRYCGRRKTSTSRR</sequence>
<dbReference type="eggNOG" id="ENOG502RQ6E">
    <property type="taxonomic scope" value="Eukaryota"/>
</dbReference>
<dbReference type="Proteomes" id="UP000002669">
    <property type="component" value="Unassembled WGS sequence"/>
</dbReference>
<keyword evidence="2" id="KW-1185">Reference proteome</keyword>
<reference evidence="2" key="1">
    <citation type="journal article" date="2012" name="MBio">
        <title>Comparative genome analysis of Trichophyton rubrum and related dermatophytes reveals candidate genes involved in infection.</title>
        <authorList>
            <person name="Martinez D.A."/>
            <person name="Oliver B.G."/>
            <person name="Graeser Y."/>
            <person name="Goldberg J.M."/>
            <person name="Li W."/>
            <person name="Martinez-Rossi N.M."/>
            <person name="Monod M."/>
            <person name="Shelest E."/>
            <person name="Barton R.C."/>
            <person name="Birch E."/>
            <person name="Brakhage A.A."/>
            <person name="Chen Z."/>
            <person name="Gurr S.J."/>
            <person name="Heiman D."/>
            <person name="Heitman J."/>
            <person name="Kosti I."/>
            <person name="Rossi A."/>
            <person name="Saif S."/>
            <person name="Samalova M."/>
            <person name="Saunders C.W."/>
            <person name="Shea T."/>
            <person name="Summerbell R.C."/>
            <person name="Xu J."/>
            <person name="Young S."/>
            <person name="Zeng Q."/>
            <person name="Birren B.W."/>
            <person name="Cuomo C.A."/>
            <person name="White T.C."/>
        </authorList>
    </citation>
    <scope>NUCLEOTIDE SEQUENCE [LARGE SCALE GENOMIC DNA]</scope>
    <source>
        <strain evidence="2">ATCC MYA-4604 / CBS 118893</strain>
    </source>
</reference>
<evidence type="ECO:0008006" key="3">
    <source>
        <dbReference type="Google" id="ProtNLM"/>
    </source>
</evidence>
<organism evidence="2">
    <name type="scientific">Arthroderma gypseum (strain ATCC MYA-4604 / CBS 118893)</name>
    <name type="common">Microsporum gypseum</name>
    <dbReference type="NCBI Taxonomy" id="535722"/>
    <lineage>
        <taxon>Eukaryota</taxon>
        <taxon>Fungi</taxon>
        <taxon>Dikarya</taxon>
        <taxon>Ascomycota</taxon>
        <taxon>Pezizomycotina</taxon>
        <taxon>Eurotiomycetes</taxon>
        <taxon>Eurotiomycetidae</taxon>
        <taxon>Onygenales</taxon>
        <taxon>Arthrodermataceae</taxon>
        <taxon>Nannizzia</taxon>
    </lineage>
</organism>
<dbReference type="RefSeq" id="XP_003171564.1">
    <property type="nucleotide sequence ID" value="XM_003171516.1"/>
</dbReference>
<dbReference type="OrthoDB" id="4405280at2759"/>
<evidence type="ECO:0000313" key="2">
    <source>
        <dbReference type="Proteomes" id="UP000002669"/>
    </source>
</evidence>
<dbReference type="VEuPathDB" id="FungiDB:MGYG_06105"/>
<evidence type="ECO:0000313" key="1">
    <source>
        <dbReference type="EMBL" id="EFR03110.1"/>
    </source>
</evidence>
<name>E4V0H3_ARTGP</name>
<dbReference type="AlphaFoldDB" id="E4V0H3"/>